<accession>A0A8T1Q044</accession>
<reference evidence="2" key="1">
    <citation type="submission" date="2020-12" db="EMBL/GenBank/DDBJ databases">
        <title>WGS assembly of Carya illinoinensis cv. Pawnee.</title>
        <authorList>
            <person name="Platts A."/>
            <person name="Shu S."/>
            <person name="Wright S."/>
            <person name="Barry K."/>
            <person name="Edger P."/>
            <person name="Pires J.C."/>
            <person name="Schmutz J."/>
        </authorList>
    </citation>
    <scope>NUCLEOTIDE SEQUENCE</scope>
    <source>
        <tissue evidence="2">Leaf</tissue>
    </source>
</reference>
<evidence type="ECO:0000313" key="3">
    <source>
        <dbReference type="Proteomes" id="UP000811609"/>
    </source>
</evidence>
<gene>
    <name evidence="2" type="ORF">CIPAW_07G059200</name>
</gene>
<proteinExistence type="predicted"/>
<comment type="caution">
    <text evidence="2">The sequence shown here is derived from an EMBL/GenBank/DDBJ whole genome shotgun (WGS) entry which is preliminary data.</text>
</comment>
<feature type="domain" description="Reverse transcriptase" evidence="1">
    <location>
        <begin position="1"/>
        <end position="101"/>
    </location>
</feature>
<name>A0A8T1Q044_CARIL</name>
<evidence type="ECO:0000259" key="1">
    <source>
        <dbReference type="PROSITE" id="PS50878"/>
    </source>
</evidence>
<dbReference type="EMBL" id="CM031815">
    <property type="protein sequence ID" value="KAG6647153.1"/>
    <property type="molecule type" value="Genomic_DNA"/>
</dbReference>
<dbReference type="PROSITE" id="PS50878">
    <property type="entry name" value="RT_POL"/>
    <property type="match status" value="1"/>
</dbReference>
<evidence type="ECO:0000313" key="2">
    <source>
        <dbReference type="EMBL" id="KAG6647153.1"/>
    </source>
</evidence>
<keyword evidence="3" id="KW-1185">Reference proteome</keyword>
<dbReference type="Proteomes" id="UP000811609">
    <property type="component" value="Chromosome 7"/>
</dbReference>
<sequence length="102" mass="11542">MLHQKFSLGLVKSYHPGGGTLISHLLYADDVLIFTNDGRLSIRSIMATLHRYEKIFGQLISPNKSTIFFPPHMSLARRNDLKGISNFEEGSWPCIYLGVSLY</sequence>
<protein>
    <recommendedName>
        <fullName evidence="1">Reverse transcriptase domain-containing protein</fullName>
    </recommendedName>
</protein>
<dbReference type="AlphaFoldDB" id="A0A8T1Q044"/>
<organism evidence="2 3">
    <name type="scientific">Carya illinoinensis</name>
    <name type="common">Pecan</name>
    <dbReference type="NCBI Taxonomy" id="32201"/>
    <lineage>
        <taxon>Eukaryota</taxon>
        <taxon>Viridiplantae</taxon>
        <taxon>Streptophyta</taxon>
        <taxon>Embryophyta</taxon>
        <taxon>Tracheophyta</taxon>
        <taxon>Spermatophyta</taxon>
        <taxon>Magnoliopsida</taxon>
        <taxon>eudicotyledons</taxon>
        <taxon>Gunneridae</taxon>
        <taxon>Pentapetalae</taxon>
        <taxon>rosids</taxon>
        <taxon>fabids</taxon>
        <taxon>Fagales</taxon>
        <taxon>Juglandaceae</taxon>
        <taxon>Carya</taxon>
    </lineage>
</organism>
<dbReference type="InterPro" id="IPR000477">
    <property type="entry name" value="RT_dom"/>
</dbReference>